<comment type="similarity">
    <text evidence="1">Belongs to the MG185/MG260 family.</text>
</comment>
<dbReference type="RefSeq" id="WP_052234586.1">
    <property type="nucleotide sequence ID" value="NZ_CP007585.1"/>
</dbReference>
<dbReference type="EMBL" id="CP007585">
    <property type="protein sequence ID" value="AJC49837.1"/>
    <property type="molecule type" value="Genomic_DNA"/>
</dbReference>
<keyword evidence="4" id="KW-0449">Lipoprotein</keyword>
<dbReference type="NCBIfam" id="NF045826">
    <property type="entry name" value="lipo_P68"/>
    <property type="match status" value="1"/>
</dbReference>
<sequence length="699" mass="79024">MKRDNTPLTKSKISNKIRSIFLTSLLTVSPIAFLGACISNNTARFDSIEDGKLVFGHSFSSTGNETKALQKIIELWNTTANQKKDFIKMEEQYFQGGYSRAASTINSYLETKDRIKLPNIVTNYSSLLAIVNKYQMTFPLVSDFKSDVEPQEEQEKITKNFLKEQGISEFLEINSEIPFLDTKGIYTLPFGKSTETLTINKILLGWIIEKALKDEKKPATIKEEDKPYFAQFQKLATEKNEDIKEIEKIWKNYVSNEEGLAGYQFQKSDLENFTDLQKLSSRIIKSFPEALSGSALNSAKSALGIDNHATLIFALARSLSEGDKSKEITVLDRQKNLIDFTSYMDQPNSDRYKNFEKIYNLISEGIKDRSIYFTSPGEYNSTYFRNHQQVFSIGSTSGYFHNFVKANAKNYLVGFFYDGSKRLYNVSRAQYAAVIKATDLTDISKDLEILAIDQKSKIKIKSAILPRIKELIEKNKRKEVFYFTNKSEKPSGIVEGSYEVLDLNENFKPIIIPSYAGMEQISGSAALNEGEFDMVAAPHKFARTSKIIPVVSQGPDLILIHATEKEDRAIKTFINWVLTEKVDFGGKFGKITPIEYFSKSSSYLLPLKSTLDSNVLNTKNLGQKVSFNQFSKFIKADSKSQYSLVFDNVDAVAGVFRTTLDSTVAQMQSLHASDGKLRNFSDFLKTLRANLGPAYRVKN</sequence>
<dbReference type="InterPro" id="IPR004984">
    <property type="entry name" value="Mycoplasma_lipoprotein_cen_dom"/>
</dbReference>
<feature type="domain" description="Mycoplasma lipoprotein central" evidence="3">
    <location>
        <begin position="244"/>
        <end position="410"/>
    </location>
</feature>
<protein>
    <submittedName>
        <fullName evidence="4">Lipoprotein</fullName>
    </submittedName>
</protein>
<dbReference type="HOGENOM" id="CLU_017227_1_0_14"/>
<name>A0A0A8E8A2_MESFC</name>
<dbReference type="KEGG" id="mfq:MYF_01560"/>
<evidence type="ECO:0000259" key="2">
    <source>
        <dbReference type="Pfam" id="PF03202"/>
    </source>
</evidence>
<evidence type="ECO:0000313" key="5">
    <source>
        <dbReference type="Proteomes" id="UP000031129"/>
    </source>
</evidence>
<reference evidence="4 5" key="1">
    <citation type="journal article" date="2015" name="Genome Announc.">
        <title>Complete Genome Sequence of Mycoplasma flocculare Strain Ms42T (ATCC 27399T).</title>
        <authorList>
            <person name="Calcutt M.J."/>
            <person name="Foecking M.F."/>
            <person name="Heidari M.B."/>
            <person name="McIntosh M.A."/>
        </authorList>
    </citation>
    <scope>NUCLEOTIDE SEQUENCE [LARGE SCALE GENOMIC DNA]</scope>
    <source>
        <strain evidence="5">ATCC 27399</strain>
    </source>
</reference>
<evidence type="ECO:0000313" key="4">
    <source>
        <dbReference type="EMBL" id="AJC49837.1"/>
    </source>
</evidence>
<evidence type="ECO:0000259" key="3">
    <source>
        <dbReference type="Pfam" id="PF03305"/>
    </source>
</evidence>
<proteinExistence type="inferred from homology"/>
<dbReference type="Pfam" id="PF03305">
    <property type="entry name" value="Lipoprotein_X"/>
    <property type="match status" value="1"/>
</dbReference>
<evidence type="ECO:0000256" key="1">
    <source>
        <dbReference type="ARBA" id="ARBA00009031"/>
    </source>
</evidence>
<dbReference type="AlphaFoldDB" id="A0A0A8E8A2"/>
<keyword evidence="5" id="KW-1185">Reference proteome</keyword>
<dbReference type="InterPro" id="IPR004890">
    <property type="entry name" value="Lipoprotein_10_C"/>
</dbReference>
<dbReference type="STRING" id="743971.MYF_01560"/>
<dbReference type="Pfam" id="PF03202">
    <property type="entry name" value="Lipoprotein_10"/>
    <property type="match status" value="1"/>
</dbReference>
<organism evidence="4 5">
    <name type="scientific">Mesomycoplasma flocculare ATCC 27399</name>
    <dbReference type="NCBI Taxonomy" id="743971"/>
    <lineage>
        <taxon>Bacteria</taxon>
        <taxon>Bacillati</taxon>
        <taxon>Mycoplasmatota</taxon>
        <taxon>Mycoplasmoidales</taxon>
        <taxon>Metamycoplasmataceae</taxon>
        <taxon>Mesomycoplasma</taxon>
    </lineage>
</organism>
<gene>
    <name evidence="4" type="ORF">MYF_01560</name>
</gene>
<accession>A0A0A8E8A2</accession>
<dbReference type="Proteomes" id="UP000031129">
    <property type="component" value="Chromosome"/>
</dbReference>
<feature type="domain" description="Mycoplasma lipoprotein C-terminal" evidence="2">
    <location>
        <begin position="552"/>
        <end position="669"/>
    </location>
</feature>
<dbReference type="InterPro" id="IPR054825">
    <property type="entry name" value="P68-like"/>
</dbReference>